<evidence type="ECO:0000259" key="6">
    <source>
        <dbReference type="Pfam" id="PF07980"/>
    </source>
</evidence>
<keyword evidence="3" id="KW-0732">Signal</keyword>
<comment type="subcellular location">
    <subcellularLocation>
        <location evidence="1">Cell outer membrane</location>
    </subcellularLocation>
</comment>
<evidence type="ECO:0000256" key="3">
    <source>
        <dbReference type="ARBA" id="ARBA00022729"/>
    </source>
</evidence>
<dbReference type="Gene3D" id="1.25.40.390">
    <property type="match status" value="1"/>
</dbReference>
<protein>
    <submittedName>
        <fullName evidence="8">RagB/SusD family nutrient uptake outer membrane protein</fullName>
    </submittedName>
</protein>
<dbReference type="PROSITE" id="PS51257">
    <property type="entry name" value="PROKAR_LIPOPROTEIN"/>
    <property type="match status" value="1"/>
</dbReference>
<dbReference type="EMBL" id="JBHUDG010000020">
    <property type="protein sequence ID" value="MFD1630800.1"/>
    <property type="molecule type" value="Genomic_DNA"/>
</dbReference>
<keyword evidence="4" id="KW-0472">Membrane</keyword>
<evidence type="ECO:0000256" key="1">
    <source>
        <dbReference type="ARBA" id="ARBA00004442"/>
    </source>
</evidence>
<reference evidence="9" key="1">
    <citation type="journal article" date="2019" name="Int. J. Syst. Evol. Microbiol.">
        <title>The Global Catalogue of Microorganisms (GCM) 10K type strain sequencing project: providing services to taxonomists for standard genome sequencing and annotation.</title>
        <authorList>
            <consortium name="The Broad Institute Genomics Platform"/>
            <consortium name="The Broad Institute Genome Sequencing Center for Infectious Disease"/>
            <person name="Wu L."/>
            <person name="Ma J."/>
        </authorList>
    </citation>
    <scope>NUCLEOTIDE SEQUENCE [LARGE SCALE GENOMIC DNA]</scope>
    <source>
        <strain evidence="9">CCUG 53762</strain>
    </source>
</reference>
<evidence type="ECO:0000313" key="8">
    <source>
        <dbReference type="EMBL" id="MFD1630800.1"/>
    </source>
</evidence>
<proteinExistence type="inferred from homology"/>
<dbReference type="InterPro" id="IPR011990">
    <property type="entry name" value="TPR-like_helical_dom_sf"/>
</dbReference>
<evidence type="ECO:0000256" key="2">
    <source>
        <dbReference type="ARBA" id="ARBA00006275"/>
    </source>
</evidence>
<accession>A0ABW4IF24</accession>
<evidence type="ECO:0000256" key="5">
    <source>
        <dbReference type="ARBA" id="ARBA00023237"/>
    </source>
</evidence>
<gene>
    <name evidence="8" type="ORF">ACFSAH_12995</name>
</gene>
<comment type="caution">
    <text evidence="8">The sequence shown here is derived from an EMBL/GenBank/DDBJ whole genome shotgun (WGS) entry which is preliminary data.</text>
</comment>
<feature type="domain" description="SusD-like N-terminal" evidence="7">
    <location>
        <begin position="35"/>
        <end position="233"/>
    </location>
</feature>
<dbReference type="RefSeq" id="WP_379663179.1">
    <property type="nucleotide sequence ID" value="NZ_JBHUDG010000020.1"/>
</dbReference>
<keyword evidence="9" id="KW-1185">Reference proteome</keyword>
<dbReference type="Proteomes" id="UP001597118">
    <property type="component" value="Unassembled WGS sequence"/>
</dbReference>
<dbReference type="InterPro" id="IPR033985">
    <property type="entry name" value="SusD-like_N"/>
</dbReference>
<evidence type="ECO:0000259" key="7">
    <source>
        <dbReference type="Pfam" id="PF14322"/>
    </source>
</evidence>
<dbReference type="Pfam" id="PF07980">
    <property type="entry name" value="SusD_RagB"/>
    <property type="match status" value="1"/>
</dbReference>
<comment type="similarity">
    <text evidence="2">Belongs to the SusD family.</text>
</comment>
<dbReference type="CDD" id="cd08977">
    <property type="entry name" value="SusD"/>
    <property type="match status" value="1"/>
</dbReference>
<dbReference type="SUPFAM" id="SSF48452">
    <property type="entry name" value="TPR-like"/>
    <property type="match status" value="1"/>
</dbReference>
<dbReference type="Pfam" id="PF14322">
    <property type="entry name" value="SusD-like_3"/>
    <property type="match status" value="1"/>
</dbReference>
<name>A0ABW4IF24_9SPHI</name>
<dbReference type="InterPro" id="IPR012944">
    <property type="entry name" value="SusD_RagB_dom"/>
</dbReference>
<evidence type="ECO:0000313" key="9">
    <source>
        <dbReference type="Proteomes" id="UP001597118"/>
    </source>
</evidence>
<feature type="domain" description="RagB/SusD" evidence="6">
    <location>
        <begin position="383"/>
        <end position="519"/>
    </location>
</feature>
<evidence type="ECO:0000256" key="4">
    <source>
        <dbReference type="ARBA" id="ARBA00023136"/>
    </source>
</evidence>
<sequence length="520" mass="59267">MKAKIYIAAVMGCVLITSSCEKFLTEKPLTQVDTKDYYKNLKDVNASIAGIYGSFQQEMTGEGGTKNFTGKYHYWGEARADNFENHPNYNVSLVRELVTNNLTSGNTAGNWTGFYRTIGLANLAIKYIPRAAQLDNTITPTLRDNFLAQCYTMRAVCYFYIVRLWGDAPIWTEPYEDYMEESRRSRESKDKIMEEIILPDLKNAYNLIQKNQTSVVWNINEGAIAAILADVYMWKAGMNNNDQVFYNEAINWFQNVFKAKAPTGKVYTGTTITDLEAATDWRPKLFLDPSKSKESIWSIHWDVANNGCACIPVSIGTSNNQIRIDSVLHADWKKDKTDMRVTLTIDTLQGNGHYDKLLKYYNVPASGFPSGTNAPAATTYPVYLVMYRLGDVYLSYAEALNRTGDRPNALKYLNFIRQRAGKAVLQDSNPVIAGVVGLEDEIIRERRLELFGEGKRWFDLVRTHSLNKVLDPVINLRMTKIQGFPYTEGFGTNVNEKALWPIYRNNLEDNKKLEQNSFYR</sequence>
<keyword evidence="5" id="KW-0998">Cell outer membrane</keyword>
<organism evidence="8 9">
    <name type="scientific">Pseudopedobacter beijingensis</name>
    <dbReference type="NCBI Taxonomy" id="1207056"/>
    <lineage>
        <taxon>Bacteria</taxon>
        <taxon>Pseudomonadati</taxon>
        <taxon>Bacteroidota</taxon>
        <taxon>Sphingobacteriia</taxon>
        <taxon>Sphingobacteriales</taxon>
        <taxon>Sphingobacteriaceae</taxon>
        <taxon>Pseudopedobacter</taxon>
    </lineage>
</organism>